<proteinExistence type="predicted"/>
<dbReference type="AlphaFoldDB" id="A0A644YWU4"/>
<comment type="caution">
    <text evidence="2">The sequence shown here is derived from an EMBL/GenBank/DDBJ whole genome shotgun (WGS) entry which is preliminary data.</text>
</comment>
<sequence>MPCIHNVILYREVLIKGDDLIENLIRKKTFIISFVVFLLIVISTLYFSNKISLRTYKISHSWAIDIKDPKQVYDNSDFIFIGTVEKQVGTITYGNFPETQFSVIVHQLIKGNIKDTIVVNQEGGIKNYTLTIAEGDKLLIPGEKYLLIGKFDKETNIYTLLPVYGDVLINNDSDIQKHVDTFSKFN</sequence>
<protein>
    <submittedName>
        <fullName evidence="2">Uncharacterized protein</fullName>
    </submittedName>
</protein>
<evidence type="ECO:0000256" key="1">
    <source>
        <dbReference type="SAM" id="Phobius"/>
    </source>
</evidence>
<evidence type="ECO:0000313" key="2">
    <source>
        <dbReference type="EMBL" id="MPM32837.1"/>
    </source>
</evidence>
<name>A0A644YWU4_9ZZZZ</name>
<dbReference type="EMBL" id="VSSQ01006478">
    <property type="protein sequence ID" value="MPM32837.1"/>
    <property type="molecule type" value="Genomic_DNA"/>
</dbReference>
<keyword evidence="1" id="KW-0812">Transmembrane</keyword>
<gene>
    <name evidence="2" type="ORF">SDC9_79403</name>
</gene>
<accession>A0A644YWU4</accession>
<feature type="transmembrane region" description="Helical" evidence="1">
    <location>
        <begin position="30"/>
        <end position="48"/>
    </location>
</feature>
<keyword evidence="1" id="KW-0472">Membrane</keyword>
<reference evidence="2" key="1">
    <citation type="submission" date="2019-08" db="EMBL/GenBank/DDBJ databases">
        <authorList>
            <person name="Kucharzyk K."/>
            <person name="Murdoch R.W."/>
            <person name="Higgins S."/>
            <person name="Loffler F."/>
        </authorList>
    </citation>
    <scope>NUCLEOTIDE SEQUENCE</scope>
</reference>
<keyword evidence="1" id="KW-1133">Transmembrane helix</keyword>
<organism evidence="2">
    <name type="scientific">bioreactor metagenome</name>
    <dbReference type="NCBI Taxonomy" id="1076179"/>
    <lineage>
        <taxon>unclassified sequences</taxon>
        <taxon>metagenomes</taxon>
        <taxon>ecological metagenomes</taxon>
    </lineage>
</organism>